<dbReference type="InterPro" id="IPR050600">
    <property type="entry name" value="SETD3_SETD6_MTase"/>
</dbReference>
<dbReference type="CDD" id="cd10527">
    <property type="entry name" value="SET_LSMT"/>
    <property type="match status" value="1"/>
</dbReference>
<dbReference type="EMBL" id="LGRX02008949">
    <property type="protein sequence ID" value="KAK3272476.1"/>
    <property type="molecule type" value="Genomic_DNA"/>
</dbReference>
<dbReference type="Gene3D" id="3.90.1420.10">
    <property type="entry name" value="Rubisco LSMT, substrate-binding domain"/>
    <property type="match status" value="1"/>
</dbReference>
<dbReference type="Proteomes" id="UP001190700">
    <property type="component" value="Unassembled WGS sequence"/>
</dbReference>
<sequence length="238" mass="26265">HRRHLVPAVDCLNHHATEHQVEWRLDTAESCINLVATKPIAAGEQICATYGDYGNDFFFLHYGFVPSKNMDDDVILFDTGTEAVAWYRETVLKEASGLDAEALCAAALSAVQREQARMEALEAEAEALDGGWKGGPRPSETGFRAVRSGQVDERLMAALDSFKSGGVPLHPLEAVRRRCVDVMNHFDSSPEEDAALLSDGGKLSDSMKLLMRYRLGKKVVLLTVMELCKIAIEEEVEK</sequence>
<name>A0AAE0L534_9CHLO</name>
<keyword evidence="6" id="KW-1185">Reference proteome</keyword>
<reference evidence="5 6" key="1">
    <citation type="journal article" date="2015" name="Genome Biol. Evol.">
        <title>Comparative Genomics of a Bacterivorous Green Alga Reveals Evolutionary Causalities and Consequences of Phago-Mixotrophic Mode of Nutrition.</title>
        <authorList>
            <person name="Burns J.A."/>
            <person name="Paasch A."/>
            <person name="Narechania A."/>
            <person name="Kim E."/>
        </authorList>
    </citation>
    <scope>NUCLEOTIDE SEQUENCE [LARGE SCALE GENOMIC DNA]</scope>
    <source>
        <strain evidence="5 6">PLY_AMNH</strain>
    </source>
</reference>
<dbReference type="PANTHER" id="PTHR13271">
    <property type="entry name" value="UNCHARACTERIZED PUTATIVE METHYLTRANSFERASE"/>
    <property type="match status" value="1"/>
</dbReference>
<keyword evidence="3" id="KW-0949">S-adenosyl-L-methionine</keyword>
<dbReference type="Gene3D" id="3.90.1410.10">
    <property type="entry name" value="set domain protein methyltransferase, domain 1"/>
    <property type="match status" value="1"/>
</dbReference>
<evidence type="ECO:0008006" key="7">
    <source>
        <dbReference type="Google" id="ProtNLM"/>
    </source>
</evidence>
<accession>A0AAE0L534</accession>
<keyword evidence="1" id="KW-0489">Methyltransferase</keyword>
<proteinExistence type="predicted"/>
<dbReference type="InterPro" id="IPR046341">
    <property type="entry name" value="SET_dom_sf"/>
</dbReference>
<dbReference type="AlphaFoldDB" id="A0AAE0L534"/>
<feature type="non-terminal residue" evidence="5">
    <location>
        <position position="1"/>
    </location>
</feature>
<keyword evidence="4" id="KW-0175">Coiled coil</keyword>
<dbReference type="SUPFAM" id="SSF81822">
    <property type="entry name" value="RuBisCo LSMT C-terminal, substrate-binding domain"/>
    <property type="match status" value="1"/>
</dbReference>
<dbReference type="GO" id="GO:0016279">
    <property type="term" value="F:protein-lysine N-methyltransferase activity"/>
    <property type="evidence" value="ECO:0007669"/>
    <property type="project" value="TreeGrafter"/>
</dbReference>
<evidence type="ECO:0000256" key="3">
    <source>
        <dbReference type="ARBA" id="ARBA00022691"/>
    </source>
</evidence>
<gene>
    <name evidence="5" type="ORF">CYMTET_19226</name>
</gene>
<dbReference type="SUPFAM" id="SSF82199">
    <property type="entry name" value="SET domain"/>
    <property type="match status" value="1"/>
</dbReference>
<evidence type="ECO:0000313" key="6">
    <source>
        <dbReference type="Proteomes" id="UP001190700"/>
    </source>
</evidence>
<organism evidence="5 6">
    <name type="scientific">Cymbomonas tetramitiformis</name>
    <dbReference type="NCBI Taxonomy" id="36881"/>
    <lineage>
        <taxon>Eukaryota</taxon>
        <taxon>Viridiplantae</taxon>
        <taxon>Chlorophyta</taxon>
        <taxon>Pyramimonadophyceae</taxon>
        <taxon>Pyramimonadales</taxon>
        <taxon>Pyramimonadaceae</taxon>
        <taxon>Cymbomonas</taxon>
    </lineage>
</organism>
<evidence type="ECO:0000256" key="4">
    <source>
        <dbReference type="SAM" id="Coils"/>
    </source>
</evidence>
<keyword evidence="2" id="KW-0808">Transferase</keyword>
<evidence type="ECO:0000256" key="1">
    <source>
        <dbReference type="ARBA" id="ARBA00022603"/>
    </source>
</evidence>
<comment type="caution">
    <text evidence="5">The sequence shown here is derived from an EMBL/GenBank/DDBJ whole genome shotgun (WGS) entry which is preliminary data.</text>
</comment>
<dbReference type="InterPro" id="IPR036464">
    <property type="entry name" value="Rubisco_LSMT_subst-bd_sf"/>
</dbReference>
<dbReference type="GO" id="GO:0032259">
    <property type="term" value="P:methylation"/>
    <property type="evidence" value="ECO:0007669"/>
    <property type="project" value="UniProtKB-KW"/>
</dbReference>
<feature type="coiled-coil region" evidence="4">
    <location>
        <begin position="104"/>
        <end position="131"/>
    </location>
</feature>
<evidence type="ECO:0000256" key="2">
    <source>
        <dbReference type="ARBA" id="ARBA00022679"/>
    </source>
</evidence>
<evidence type="ECO:0000313" key="5">
    <source>
        <dbReference type="EMBL" id="KAK3272476.1"/>
    </source>
</evidence>
<protein>
    <recommendedName>
        <fullName evidence="7">SET domain-containing protein</fullName>
    </recommendedName>
</protein>